<reference evidence="1 2" key="1">
    <citation type="journal article" date="2019" name="Microorganisms">
        <title>Genome Insights into the Novel Species Microvirga brassicacearum, a Rapeseed Endophyte with Biotechnological Potential.</title>
        <authorList>
            <person name="Jimenez-Gomez A."/>
            <person name="Saati-Santamaria Z."/>
            <person name="Igual J.M."/>
            <person name="Rivas R."/>
            <person name="Mateos P.F."/>
            <person name="Garcia-Fraile P."/>
        </authorList>
    </citation>
    <scope>NUCLEOTIDE SEQUENCE [LARGE SCALE GENOMIC DNA]</scope>
    <source>
        <strain evidence="1 2">CDVBN77</strain>
    </source>
</reference>
<evidence type="ECO:0000313" key="2">
    <source>
        <dbReference type="Proteomes" id="UP000325684"/>
    </source>
</evidence>
<dbReference type="EMBL" id="VCMV01000003">
    <property type="protein sequence ID" value="KAB0269050.1"/>
    <property type="molecule type" value="Genomic_DNA"/>
</dbReference>
<organism evidence="1 2">
    <name type="scientific">Microvirga brassicacearum</name>
    <dbReference type="NCBI Taxonomy" id="2580413"/>
    <lineage>
        <taxon>Bacteria</taxon>
        <taxon>Pseudomonadati</taxon>
        <taxon>Pseudomonadota</taxon>
        <taxon>Alphaproteobacteria</taxon>
        <taxon>Hyphomicrobiales</taxon>
        <taxon>Methylobacteriaceae</taxon>
        <taxon>Microvirga</taxon>
    </lineage>
</organism>
<comment type="caution">
    <text evidence="1">The sequence shown here is derived from an EMBL/GenBank/DDBJ whole genome shotgun (WGS) entry which is preliminary data.</text>
</comment>
<gene>
    <name evidence="1" type="ORF">FEZ63_02780</name>
</gene>
<keyword evidence="2" id="KW-1185">Reference proteome</keyword>
<accession>A0A5N3PH64</accession>
<dbReference type="Proteomes" id="UP000325684">
    <property type="component" value="Unassembled WGS sequence"/>
</dbReference>
<sequence length="103" mass="11138">MSKLFNISLRKVGGLTFLKLGRINISWSVSRALKVKPEPVQTVFVARPSASLTVRGYQPSVAIVQGGRIRARRVSPHYFASRAIALAFALDACRSVGLAVVEG</sequence>
<proteinExistence type="predicted"/>
<dbReference type="AlphaFoldDB" id="A0A5N3PH64"/>
<protein>
    <submittedName>
        <fullName evidence="1">Uncharacterized protein</fullName>
    </submittedName>
</protein>
<dbReference type="RefSeq" id="WP_150942107.1">
    <property type="nucleotide sequence ID" value="NZ_VCMV01000003.1"/>
</dbReference>
<name>A0A5N3PH64_9HYPH</name>
<evidence type="ECO:0000313" key="1">
    <source>
        <dbReference type="EMBL" id="KAB0269050.1"/>
    </source>
</evidence>